<evidence type="ECO:0000313" key="4">
    <source>
        <dbReference type="EMBL" id="URW77006.1"/>
    </source>
</evidence>
<dbReference type="Proteomes" id="UP001055580">
    <property type="component" value="Chromosome"/>
</dbReference>
<name>A0ABY4TX86_9SPHN</name>
<keyword evidence="5" id="KW-1185">Reference proteome</keyword>
<protein>
    <recommendedName>
        <fullName evidence="2">RNA 2',3'-cyclic phosphodiesterase</fullName>
        <shortName evidence="2">RNA 2',3'-CPDase</shortName>
        <ecNumber evidence="2">3.1.4.58</ecNumber>
    </recommendedName>
</protein>
<feature type="short sequence motif" description="HXTX 2" evidence="2">
    <location>
        <begin position="123"/>
        <end position="126"/>
    </location>
</feature>
<reference evidence="4" key="1">
    <citation type="submission" date="2022-05" db="EMBL/GenBank/DDBJ databases">
        <title>Sphingomonas sp. strain RMG20 Genome sequencing and assembly.</title>
        <authorList>
            <person name="Kim I."/>
        </authorList>
    </citation>
    <scope>NUCLEOTIDE SEQUENCE</scope>
    <source>
        <strain evidence="4">RMG20</strain>
    </source>
</reference>
<dbReference type="EC" id="3.1.4.58" evidence="2"/>
<evidence type="ECO:0000256" key="2">
    <source>
        <dbReference type="HAMAP-Rule" id="MF_01940"/>
    </source>
</evidence>
<feature type="domain" description="Phosphoesterase HXTX" evidence="3">
    <location>
        <begin position="12"/>
        <end position="88"/>
    </location>
</feature>
<proteinExistence type="inferred from homology"/>
<sequence length="180" mass="19130">MPRLFVGLRPPRPLRAIASATMAGVAGARWQEDAQLHVTLRFIGEVDGARAADIADVLATIRAPALALALALSGVGLFDRRGRPTALWAGVTAREAVTALHRKVDAVLMRIGIAPDHRAFLPHMTLARLNAGSGPVDRWIADHAALASAEVAIDDVRLFESRLGKGGASYTTVARYPFAP</sequence>
<dbReference type="SUPFAM" id="SSF55144">
    <property type="entry name" value="LigT-like"/>
    <property type="match status" value="1"/>
</dbReference>
<dbReference type="PANTHER" id="PTHR35561:SF1">
    <property type="entry name" value="RNA 2',3'-CYCLIC PHOSPHODIESTERASE"/>
    <property type="match status" value="1"/>
</dbReference>
<dbReference type="InterPro" id="IPR009097">
    <property type="entry name" value="Cyclic_Pdiesterase"/>
</dbReference>
<accession>A0ABY4TX86</accession>
<keyword evidence="1 2" id="KW-0378">Hydrolase</keyword>
<organism evidence="4 5">
    <name type="scientific">Sphingomonas donggukensis</name>
    <dbReference type="NCBI Taxonomy" id="2949093"/>
    <lineage>
        <taxon>Bacteria</taxon>
        <taxon>Pseudomonadati</taxon>
        <taxon>Pseudomonadota</taxon>
        <taxon>Alphaproteobacteria</taxon>
        <taxon>Sphingomonadales</taxon>
        <taxon>Sphingomonadaceae</taxon>
        <taxon>Sphingomonas</taxon>
    </lineage>
</organism>
<feature type="short sequence motif" description="HXTX 1" evidence="2">
    <location>
        <begin position="37"/>
        <end position="40"/>
    </location>
</feature>
<dbReference type="NCBIfam" id="TIGR02258">
    <property type="entry name" value="2_5_ligase"/>
    <property type="match status" value="1"/>
</dbReference>
<dbReference type="Pfam" id="PF02834">
    <property type="entry name" value="LigT_PEase"/>
    <property type="match status" value="2"/>
</dbReference>
<evidence type="ECO:0000256" key="1">
    <source>
        <dbReference type="ARBA" id="ARBA00022801"/>
    </source>
</evidence>
<feature type="domain" description="Phosphoesterase HXTX" evidence="3">
    <location>
        <begin position="94"/>
        <end position="168"/>
    </location>
</feature>
<gene>
    <name evidence="4" type="primary">thpR</name>
    <name evidence="4" type="ORF">M9980_09625</name>
</gene>
<dbReference type="EMBL" id="CP098401">
    <property type="protein sequence ID" value="URW77006.1"/>
    <property type="molecule type" value="Genomic_DNA"/>
</dbReference>
<evidence type="ECO:0000259" key="3">
    <source>
        <dbReference type="Pfam" id="PF02834"/>
    </source>
</evidence>
<dbReference type="PANTHER" id="PTHR35561">
    <property type="entry name" value="RNA 2',3'-CYCLIC PHOSPHODIESTERASE"/>
    <property type="match status" value="1"/>
</dbReference>
<dbReference type="Gene3D" id="3.90.1140.10">
    <property type="entry name" value="Cyclic phosphodiesterase"/>
    <property type="match status" value="1"/>
</dbReference>
<feature type="active site" description="Proton donor" evidence="2">
    <location>
        <position position="37"/>
    </location>
</feature>
<comment type="similarity">
    <text evidence="2">Belongs to the 2H phosphoesterase superfamily. ThpR family.</text>
</comment>
<dbReference type="InterPro" id="IPR014051">
    <property type="entry name" value="Phosphoesterase_HXTX"/>
</dbReference>
<comment type="catalytic activity">
    <reaction evidence="2">
        <text>a 3'-end 2',3'-cyclophospho-ribonucleotide-RNA + H2O = a 3'-end 2'-phospho-ribonucleotide-RNA + H(+)</text>
        <dbReference type="Rhea" id="RHEA:11828"/>
        <dbReference type="Rhea" id="RHEA-COMP:10464"/>
        <dbReference type="Rhea" id="RHEA-COMP:17353"/>
        <dbReference type="ChEBI" id="CHEBI:15377"/>
        <dbReference type="ChEBI" id="CHEBI:15378"/>
        <dbReference type="ChEBI" id="CHEBI:83064"/>
        <dbReference type="ChEBI" id="CHEBI:173113"/>
        <dbReference type="EC" id="3.1.4.58"/>
    </reaction>
</comment>
<dbReference type="InterPro" id="IPR004175">
    <property type="entry name" value="RNA_CPDase"/>
</dbReference>
<comment type="function">
    <text evidence="2">Hydrolyzes RNA 2',3'-cyclic phosphodiester to an RNA 2'-phosphomonoester.</text>
</comment>
<dbReference type="HAMAP" id="MF_01940">
    <property type="entry name" value="RNA_CPDase"/>
    <property type="match status" value="1"/>
</dbReference>
<evidence type="ECO:0000313" key="5">
    <source>
        <dbReference type="Proteomes" id="UP001055580"/>
    </source>
</evidence>
<feature type="active site" description="Proton acceptor" evidence="2">
    <location>
        <position position="123"/>
    </location>
</feature>